<dbReference type="AlphaFoldDB" id="A0A6P8ZHQ4"/>
<evidence type="ECO:0000256" key="5">
    <source>
        <dbReference type="ARBA" id="ARBA00022516"/>
    </source>
</evidence>
<comment type="subcellular location">
    <subcellularLocation>
        <location evidence="14">Endoplasmic reticulum membrane</location>
        <topology evidence="14">Multi-pass membrane protein</topology>
    </subcellularLocation>
    <subcellularLocation>
        <location evidence="1">Membrane</location>
        <topology evidence="1">Multi-pass membrane protein</topology>
    </subcellularLocation>
</comment>
<keyword evidence="6 14" id="KW-0812">Transmembrane</keyword>
<keyword evidence="5 14" id="KW-0444">Lipid biosynthesis</keyword>
<evidence type="ECO:0000256" key="13">
    <source>
        <dbReference type="ARBA" id="ARBA00036671"/>
    </source>
</evidence>
<dbReference type="Pfam" id="PF04387">
    <property type="entry name" value="PTPLA"/>
    <property type="match status" value="1"/>
</dbReference>
<dbReference type="GO" id="GO:0042761">
    <property type="term" value="P:very long-chain fatty acid biosynthetic process"/>
    <property type="evidence" value="ECO:0007669"/>
    <property type="project" value="TreeGrafter"/>
</dbReference>
<dbReference type="GO" id="GO:0030497">
    <property type="term" value="P:fatty acid elongation"/>
    <property type="evidence" value="ECO:0007669"/>
    <property type="project" value="TreeGrafter"/>
</dbReference>
<dbReference type="OrthoDB" id="46988at2759"/>
<protein>
    <recommendedName>
        <fullName evidence="4 14">Very-long-chain (3R)-3-hydroxyacyl-CoA dehydratase</fullName>
        <ecNumber evidence="4 14">4.2.1.134</ecNumber>
    </recommendedName>
</protein>
<evidence type="ECO:0000256" key="9">
    <source>
        <dbReference type="ARBA" id="ARBA00023098"/>
    </source>
</evidence>
<feature type="transmembrane region" description="Helical" evidence="14">
    <location>
        <begin position="63"/>
        <end position="86"/>
    </location>
</feature>
<dbReference type="CTD" id="9200"/>
<dbReference type="PANTHER" id="PTHR11035">
    <property type="entry name" value="VERY-LONG-CHAIN (3R)-3-HYDROXYACYL-COA DEHYDRATASE"/>
    <property type="match status" value="1"/>
</dbReference>
<dbReference type="EC" id="4.2.1.134" evidence="4 14"/>
<evidence type="ECO:0000256" key="14">
    <source>
        <dbReference type="RuleBase" id="RU363109"/>
    </source>
</evidence>
<evidence type="ECO:0000256" key="6">
    <source>
        <dbReference type="ARBA" id="ARBA00022692"/>
    </source>
</evidence>
<evidence type="ECO:0000256" key="1">
    <source>
        <dbReference type="ARBA" id="ARBA00004141"/>
    </source>
</evidence>
<feature type="transmembrane region" description="Helical" evidence="14">
    <location>
        <begin position="21"/>
        <end position="43"/>
    </location>
</feature>
<dbReference type="GO" id="GO:0030148">
    <property type="term" value="P:sphingolipid biosynthetic process"/>
    <property type="evidence" value="ECO:0007669"/>
    <property type="project" value="TreeGrafter"/>
</dbReference>
<dbReference type="KEGG" id="tpal:117640111"/>
<comment type="catalytic activity">
    <reaction evidence="13 14">
        <text>a very-long-chain (3R)-3-hydroxyacyl-CoA = a very-long-chain (2E)-enoyl-CoA + H2O</text>
        <dbReference type="Rhea" id="RHEA:45812"/>
        <dbReference type="ChEBI" id="CHEBI:15377"/>
        <dbReference type="ChEBI" id="CHEBI:83728"/>
        <dbReference type="ChEBI" id="CHEBI:85440"/>
        <dbReference type="EC" id="4.2.1.134"/>
    </reaction>
</comment>
<evidence type="ECO:0000256" key="8">
    <source>
        <dbReference type="ARBA" id="ARBA00022989"/>
    </source>
</evidence>
<feature type="transmembrane region" description="Helical" evidence="14">
    <location>
        <begin position="98"/>
        <end position="124"/>
    </location>
</feature>
<comment type="similarity">
    <text evidence="3 14">Belongs to the very long-chain fatty acids dehydratase HACD family.</text>
</comment>
<evidence type="ECO:0000313" key="15">
    <source>
        <dbReference type="Proteomes" id="UP000515158"/>
    </source>
</evidence>
<dbReference type="GO" id="GO:0005789">
    <property type="term" value="C:endoplasmic reticulum membrane"/>
    <property type="evidence" value="ECO:0007669"/>
    <property type="project" value="UniProtKB-SubCell"/>
</dbReference>
<comment type="pathway">
    <text evidence="2 14">Lipid metabolism; fatty acid biosynthesis.</text>
</comment>
<accession>A0A6P8ZHQ4</accession>
<dbReference type="FunCoup" id="A0A6P8ZHQ4">
    <property type="interactions" value="798"/>
</dbReference>
<evidence type="ECO:0000313" key="16">
    <source>
        <dbReference type="RefSeq" id="XP_034232259.1"/>
    </source>
</evidence>
<reference evidence="16" key="1">
    <citation type="submission" date="2025-08" db="UniProtKB">
        <authorList>
            <consortium name="RefSeq"/>
        </authorList>
    </citation>
    <scope>IDENTIFICATION</scope>
    <source>
        <tissue evidence="16">Total insect</tissue>
    </source>
</reference>
<name>A0A6P8ZHQ4_THRPL</name>
<dbReference type="UniPathway" id="UPA00094"/>
<keyword evidence="12 14" id="KW-0456">Lyase</keyword>
<dbReference type="Proteomes" id="UP000515158">
    <property type="component" value="Unplaced"/>
</dbReference>
<evidence type="ECO:0000256" key="12">
    <source>
        <dbReference type="ARBA" id="ARBA00023239"/>
    </source>
</evidence>
<keyword evidence="11 14" id="KW-0275">Fatty acid biosynthesis</keyword>
<evidence type="ECO:0000256" key="4">
    <source>
        <dbReference type="ARBA" id="ARBA00013122"/>
    </source>
</evidence>
<feature type="transmembrane region" description="Helical" evidence="14">
    <location>
        <begin position="155"/>
        <end position="175"/>
    </location>
</feature>
<keyword evidence="7 14" id="KW-0276">Fatty acid metabolism</keyword>
<evidence type="ECO:0000256" key="7">
    <source>
        <dbReference type="ARBA" id="ARBA00022832"/>
    </source>
</evidence>
<evidence type="ECO:0000256" key="3">
    <source>
        <dbReference type="ARBA" id="ARBA00007811"/>
    </source>
</evidence>
<dbReference type="GeneID" id="117640111"/>
<dbReference type="RefSeq" id="XP_034232259.1">
    <property type="nucleotide sequence ID" value="XM_034376368.1"/>
</dbReference>
<organism evidence="16">
    <name type="scientific">Thrips palmi</name>
    <name type="common">Melon thrips</name>
    <dbReference type="NCBI Taxonomy" id="161013"/>
    <lineage>
        <taxon>Eukaryota</taxon>
        <taxon>Metazoa</taxon>
        <taxon>Ecdysozoa</taxon>
        <taxon>Arthropoda</taxon>
        <taxon>Hexapoda</taxon>
        <taxon>Insecta</taxon>
        <taxon>Pterygota</taxon>
        <taxon>Neoptera</taxon>
        <taxon>Paraneoptera</taxon>
        <taxon>Thysanoptera</taxon>
        <taxon>Terebrantia</taxon>
        <taxon>Thripoidea</taxon>
        <taxon>Thripidae</taxon>
        <taxon>Thrips</taxon>
    </lineage>
</organism>
<dbReference type="InParanoid" id="A0A6P8ZHQ4"/>
<gene>
    <name evidence="16" type="primary">LOC117640111</name>
</gene>
<keyword evidence="8 14" id="KW-1133">Transmembrane helix</keyword>
<evidence type="ECO:0000256" key="2">
    <source>
        <dbReference type="ARBA" id="ARBA00005194"/>
    </source>
</evidence>
<evidence type="ECO:0000256" key="10">
    <source>
        <dbReference type="ARBA" id="ARBA00023136"/>
    </source>
</evidence>
<evidence type="ECO:0000256" key="11">
    <source>
        <dbReference type="ARBA" id="ARBA00023160"/>
    </source>
</evidence>
<dbReference type="GO" id="GO:0102158">
    <property type="term" value="F:very-long-chain (3R)-3-hydroxyacyl-CoA dehydratase activity"/>
    <property type="evidence" value="ECO:0007669"/>
    <property type="project" value="UniProtKB-EC"/>
</dbReference>
<feature type="transmembrane region" description="Helical" evidence="14">
    <location>
        <begin position="195"/>
        <end position="216"/>
    </location>
</feature>
<keyword evidence="10 14" id="KW-0472">Membrane</keyword>
<sequence length="235" mass="26491">MSGKAATAPKTKKEQGIAVKSYLVFYNVAQVVGWSYLLFQLAWYFISPPKDTTLWEYVKLTVIIFQNAALLEVVHAALGLVVSNVFMTAAQVYSRVMVVCLVLLATPTAPLSIGLPMALFAWSVTEVIRYSFYALNLLGAVPFFLIWCRYTFFIVLYPIGVSGELLCIWSAYQHAAATSMWSYALPNIFNFTFDYGYFLIGNMLAYLPVFPQLYLYMHAQRKKVIKGEGSSKKTK</sequence>
<proteinExistence type="inferred from homology"/>
<dbReference type="InterPro" id="IPR007482">
    <property type="entry name" value="Tyr_Pase-like_PTPLA"/>
</dbReference>
<feature type="transmembrane region" description="Helical" evidence="14">
    <location>
        <begin position="130"/>
        <end position="148"/>
    </location>
</feature>
<comment type="function">
    <text evidence="14">Catalyzes the third of the four reactions of the long-chain fatty acids elongation cycle. This endoplasmic reticulum-bound enzymatic process, allows the addition of two carbons to the chain of long- and very long-chain fatty acids/VLCFAs per cycle. This enzyme catalyzes the dehydration of the 3-hydroxyacyl-CoA intermediate into trans-2,3-enoyl-CoA, within each cycle of fatty acid elongation. Thereby, it participates to the production of VLCFAs of different chain lengths that are involved in multiple biological processes as precursors of membrane lipids and lipid mediators.</text>
</comment>
<dbReference type="PANTHER" id="PTHR11035:SF3">
    <property type="entry name" value="VERY-LONG-CHAIN (3R)-3-HYDROXYACYL-COA DEHYDRATASE"/>
    <property type="match status" value="1"/>
</dbReference>
<keyword evidence="14" id="KW-0256">Endoplasmic reticulum</keyword>
<keyword evidence="15" id="KW-1185">Reference proteome</keyword>
<keyword evidence="9 14" id="KW-0443">Lipid metabolism</keyword>